<dbReference type="GO" id="GO:0005886">
    <property type="term" value="C:plasma membrane"/>
    <property type="evidence" value="ECO:0007669"/>
    <property type="project" value="UniProtKB-SubCell"/>
</dbReference>
<keyword evidence="2" id="KW-0813">Transport</keyword>
<dbReference type="Pfam" id="PF00664">
    <property type="entry name" value="ABC_membrane"/>
    <property type="match status" value="1"/>
</dbReference>
<evidence type="ECO:0000256" key="6">
    <source>
        <dbReference type="ARBA" id="ARBA00022840"/>
    </source>
</evidence>
<feature type="transmembrane region" description="Helical" evidence="9">
    <location>
        <begin position="426"/>
        <end position="448"/>
    </location>
</feature>
<dbReference type="RefSeq" id="WP_060916497.1">
    <property type="nucleotide sequence ID" value="NZ_KQ961787.1"/>
</dbReference>
<dbReference type="InterPro" id="IPR003439">
    <property type="entry name" value="ABC_transporter-like_ATP-bd"/>
</dbReference>
<comment type="subcellular location">
    <subcellularLocation>
        <location evidence="1">Cell membrane</location>
        <topology evidence="1">Multi-pass membrane protein</topology>
    </subcellularLocation>
</comment>
<reference evidence="12 13" key="1">
    <citation type="submission" date="2016-02" db="EMBL/GenBank/DDBJ databases">
        <authorList>
            <person name="Wen L."/>
            <person name="He K."/>
            <person name="Yang H."/>
        </authorList>
    </citation>
    <scope>NUCLEOTIDE SEQUENCE [LARGE SCALE GENOMIC DNA]</scope>
    <source>
        <strain evidence="12 13">MJR8628A</strain>
    </source>
</reference>
<evidence type="ECO:0000256" key="3">
    <source>
        <dbReference type="ARBA" id="ARBA00022475"/>
    </source>
</evidence>
<comment type="caution">
    <text evidence="12">The sequence shown here is derived from an EMBL/GenBank/DDBJ whole genome shotgun (WGS) entry which is preliminary data.</text>
</comment>
<dbReference type="Gene3D" id="3.40.50.300">
    <property type="entry name" value="P-loop containing nucleotide triphosphate hydrolases"/>
    <property type="match status" value="1"/>
</dbReference>
<organism evidence="12 13">
    <name type="scientific">Peptostreptococcus anaerobius</name>
    <dbReference type="NCBI Taxonomy" id="1261"/>
    <lineage>
        <taxon>Bacteria</taxon>
        <taxon>Bacillati</taxon>
        <taxon>Bacillota</taxon>
        <taxon>Clostridia</taxon>
        <taxon>Peptostreptococcales</taxon>
        <taxon>Peptostreptococcaceae</taxon>
        <taxon>Peptostreptococcus</taxon>
    </lineage>
</organism>
<keyword evidence="6 12" id="KW-0067">ATP-binding</keyword>
<dbReference type="PATRIC" id="fig|1261.3.peg.311"/>
<evidence type="ECO:0000313" key="13">
    <source>
        <dbReference type="Proteomes" id="UP000070326"/>
    </source>
</evidence>
<evidence type="ECO:0000259" key="10">
    <source>
        <dbReference type="PROSITE" id="PS50893"/>
    </source>
</evidence>
<keyword evidence="8 9" id="KW-0472">Membrane</keyword>
<protein>
    <submittedName>
        <fullName evidence="12">ABC transporter, ATP-binding protein</fullName>
    </submittedName>
</protein>
<keyword evidence="4 9" id="KW-0812">Transmembrane</keyword>
<evidence type="ECO:0000259" key="11">
    <source>
        <dbReference type="PROSITE" id="PS50929"/>
    </source>
</evidence>
<dbReference type="STRING" id="1261.HMPREF3195_00234"/>
<feature type="transmembrane region" description="Helical" evidence="9">
    <location>
        <begin position="210"/>
        <end position="232"/>
    </location>
</feature>
<dbReference type="PROSITE" id="PS50893">
    <property type="entry name" value="ABC_TRANSPORTER_2"/>
    <property type="match status" value="1"/>
</dbReference>
<dbReference type="Pfam" id="PF00005">
    <property type="entry name" value="ABC_tran"/>
    <property type="match status" value="1"/>
</dbReference>
<dbReference type="InterPro" id="IPR011527">
    <property type="entry name" value="ABC1_TM_dom"/>
</dbReference>
<accession>A0A135YYF3</accession>
<dbReference type="SUPFAM" id="SSF90123">
    <property type="entry name" value="ABC transporter transmembrane region"/>
    <property type="match status" value="1"/>
</dbReference>
<dbReference type="FunFam" id="3.40.50.300:FF:000221">
    <property type="entry name" value="Multidrug ABC transporter ATP-binding protein"/>
    <property type="match status" value="1"/>
</dbReference>
<keyword evidence="5" id="KW-0547">Nucleotide-binding</keyword>
<dbReference type="SMART" id="SM00382">
    <property type="entry name" value="AAA"/>
    <property type="match status" value="1"/>
</dbReference>
<dbReference type="InterPro" id="IPR027417">
    <property type="entry name" value="P-loop_NTPase"/>
</dbReference>
<dbReference type="PANTHER" id="PTHR43394:SF1">
    <property type="entry name" value="ATP-BINDING CASSETTE SUB-FAMILY B MEMBER 10, MITOCHONDRIAL"/>
    <property type="match status" value="1"/>
</dbReference>
<feature type="domain" description="ABC transporter" evidence="10">
    <location>
        <begin position="483"/>
        <end position="718"/>
    </location>
</feature>
<dbReference type="GO" id="GO:0015421">
    <property type="term" value="F:ABC-type oligopeptide transporter activity"/>
    <property type="evidence" value="ECO:0007669"/>
    <property type="project" value="TreeGrafter"/>
</dbReference>
<feature type="transmembrane region" description="Helical" evidence="9">
    <location>
        <begin position="394"/>
        <end position="414"/>
    </location>
</feature>
<dbReference type="PROSITE" id="PS50929">
    <property type="entry name" value="ABC_TM1F"/>
    <property type="match status" value="1"/>
</dbReference>
<sequence>MKGSSIMKRVMSYYGKHILSILLLVAILVVQVKFELMLPKYTSDIVNVGIQQGGLKESTPRVIDEKTYGVLLSITKVGYKGKIASSYERWEPESDSQENKKIRQENENAKMISSKYEDTNYYVLKDKLTKSDYLKLDKYMADSLTKMAIYLSDKDIEAGKKPRMELASDVGLTEQVKKQISVRMVKELYKNYGVNVDKIQKAYIWSTARWMLFIALLGGIASIGVSFISSRVSTKIARNLRRDSYSKVLKFSQYEMNRFSSASLISRCTNDIQQIQQSSVMALRFIFYGPIMAIGAFSSILKLNVSMIWIIVLAILVTLVSIAVVMYIAMPRFKIVQSIVDKLNLVSMEFISGIEVNRVFGTAKYEEERFDKVNTELTGIYLFISRLMSIMQPMLMFIMNGATLLIIWFGAKAIESGNLQVGDMMAFIQYAMQIIMAFLFISMMSIIVPRAMISANRIGEVLDCEILIKDEGRVNKFNKEGSIEFKDVSFRYEGAEEDIISDISFSIPKGNTLAIIGSTGSGKSTIVKLIPRFLEATSGNILVDGVDVRNMPLKVLRSKISLVNQKATLFSGTIGSNIGYANPAFDHFAIKQAAEISQSMEFIQSKKDSFDSKVEQAGANLSGGQKQRISIARAIARDPEIIVFDDSFSALDSKTDRMLRRSIKEKLSDKTIIVVAQRINTIMDADEILVIENGKIAGRGRHKDLLRTCDVYYEIAKSQMTEEELNNEISE</sequence>
<dbReference type="InterPro" id="IPR003593">
    <property type="entry name" value="AAA+_ATPase"/>
</dbReference>
<dbReference type="Gene3D" id="1.20.1560.10">
    <property type="entry name" value="ABC transporter type 1, transmembrane domain"/>
    <property type="match status" value="1"/>
</dbReference>
<dbReference type="GO" id="GO:0016887">
    <property type="term" value="F:ATP hydrolysis activity"/>
    <property type="evidence" value="ECO:0007669"/>
    <property type="project" value="InterPro"/>
</dbReference>
<dbReference type="Proteomes" id="UP000070326">
    <property type="component" value="Unassembled WGS sequence"/>
</dbReference>
<evidence type="ECO:0000313" key="12">
    <source>
        <dbReference type="EMBL" id="KXI14425.1"/>
    </source>
</evidence>
<dbReference type="AlphaFoldDB" id="A0A135YYF3"/>
<keyword evidence="7 9" id="KW-1133">Transmembrane helix</keyword>
<feature type="transmembrane region" description="Helical" evidence="9">
    <location>
        <begin position="307"/>
        <end position="329"/>
    </location>
</feature>
<dbReference type="EMBL" id="LSQZ01000008">
    <property type="protein sequence ID" value="KXI14425.1"/>
    <property type="molecule type" value="Genomic_DNA"/>
</dbReference>
<dbReference type="InterPro" id="IPR039421">
    <property type="entry name" value="Type_1_exporter"/>
</dbReference>
<proteinExistence type="predicted"/>
<dbReference type="GO" id="GO:0005524">
    <property type="term" value="F:ATP binding"/>
    <property type="evidence" value="ECO:0007669"/>
    <property type="project" value="UniProtKB-KW"/>
</dbReference>
<feature type="domain" description="ABC transmembrane type-1" evidence="11">
    <location>
        <begin position="210"/>
        <end position="450"/>
    </location>
</feature>
<keyword evidence="3" id="KW-1003">Cell membrane</keyword>
<dbReference type="PROSITE" id="PS00211">
    <property type="entry name" value="ABC_TRANSPORTER_1"/>
    <property type="match status" value="1"/>
</dbReference>
<evidence type="ECO:0000256" key="1">
    <source>
        <dbReference type="ARBA" id="ARBA00004651"/>
    </source>
</evidence>
<dbReference type="InterPro" id="IPR017871">
    <property type="entry name" value="ABC_transporter-like_CS"/>
</dbReference>
<evidence type="ECO:0000256" key="7">
    <source>
        <dbReference type="ARBA" id="ARBA00022989"/>
    </source>
</evidence>
<feature type="transmembrane region" description="Helical" evidence="9">
    <location>
        <begin position="282"/>
        <end position="301"/>
    </location>
</feature>
<name>A0A135YYF3_9FIRM</name>
<gene>
    <name evidence="12" type="ORF">HMPREF3195_00234</name>
</gene>
<dbReference type="eggNOG" id="COG1132">
    <property type="taxonomic scope" value="Bacteria"/>
</dbReference>
<evidence type="ECO:0000256" key="2">
    <source>
        <dbReference type="ARBA" id="ARBA00022448"/>
    </source>
</evidence>
<dbReference type="InterPro" id="IPR036640">
    <property type="entry name" value="ABC1_TM_sf"/>
</dbReference>
<dbReference type="SUPFAM" id="SSF52540">
    <property type="entry name" value="P-loop containing nucleoside triphosphate hydrolases"/>
    <property type="match status" value="1"/>
</dbReference>
<evidence type="ECO:0000256" key="9">
    <source>
        <dbReference type="SAM" id="Phobius"/>
    </source>
</evidence>
<evidence type="ECO:0000256" key="5">
    <source>
        <dbReference type="ARBA" id="ARBA00022741"/>
    </source>
</evidence>
<dbReference type="CDD" id="cd18548">
    <property type="entry name" value="ABC_6TM_Tm287_like"/>
    <property type="match status" value="1"/>
</dbReference>
<evidence type="ECO:0000256" key="8">
    <source>
        <dbReference type="ARBA" id="ARBA00023136"/>
    </source>
</evidence>
<evidence type="ECO:0000256" key="4">
    <source>
        <dbReference type="ARBA" id="ARBA00022692"/>
    </source>
</evidence>
<dbReference type="PANTHER" id="PTHR43394">
    <property type="entry name" value="ATP-DEPENDENT PERMEASE MDL1, MITOCHONDRIAL"/>
    <property type="match status" value="1"/>
</dbReference>